<organism evidence="1 2">
    <name type="scientific">Mikania micrantha</name>
    <name type="common">bitter vine</name>
    <dbReference type="NCBI Taxonomy" id="192012"/>
    <lineage>
        <taxon>Eukaryota</taxon>
        <taxon>Viridiplantae</taxon>
        <taxon>Streptophyta</taxon>
        <taxon>Embryophyta</taxon>
        <taxon>Tracheophyta</taxon>
        <taxon>Spermatophyta</taxon>
        <taxon>Magnoliopsida</taxon>
        <taxon>eudicotyledons</taxon>
        <taxon>Gunneridae</taxon>
        <taxon>Pentapetalae</taxon>
        <taxon>asterids</taxon>
        <taxon>campanulids</taxon>
        <taxon>Asterales</taxon>
        <taxon>Asteraceae</taxon>
        <taxon>Asteroideae</taxon>
        <taxon>Heliantheae alliance</taxon>
        <taxon>Eupatorieae</taxon>
        <taxon>Mikania</taxon>
    </lineage>
</organism>
<comment type="caution">
    <text evidence="1">The sequence shown here is derived from an EMBL/GenBank/DDBJ whole genome shotgun (WGS) entry which is preliminary data.</text>
</comment>
<proteinExistence type="predicted"/>
<name>A0A5N6NJ37_9ASTR</name>
<dbReference type="EMBL" id="SZYD01000011">
    <property type="protein sequence ID" value="KAD4889101.1"/>
    <property type="molecule type" value="Genomic_DNA"/>
</dbReference>
<keyword evidence="2" id="KW-1185">Reference proteome</keyword>
<sequence length="88" mass="9700">MSFLLPAKVLSEAAPLRRTEADDARGLSQFLSEVVQLAVVLNGDHFLSSFPDEMGKEISMKEAHTYVKGLEPDQASEPTIVALHKPRH</sequence>
<reference evidence="1 2" key="1">
    <citation type="submission" date="2019-05" db="EMBL/GenBank/DDBJ databases">
        <title>Mikania micrantha, genome provides insights into the molecular mechanism of rapid growth.</title>
        <authorList>
            <person name="Liu B."/>
        </authorList>
    </citation>
    <scope>NUCLEOTIDE SEQUENCE [LARGE SCALE GENOMIC DNA]</scope>
    <source>
        <strain evidence="1">NLD-2019</strain>
        <tissue evidence="1">Leaf</tissue>
    </source>
</reference>
<evidence type="ECO:0000313" key="1">
    <source>
        <dbReference type="EMBL" id="KAD4889101.1"/>
    </source>
</evidence>
<dbReference type="Proteomes" id="UP000326396">
    <property type="component" value="Linkage Group LG19"/>
</dbReference>
<gene>
    <name evidence="1" type="ORF">E3N88_21174</name>
</gene>
<evidence type="ECO:0000313" key="2">
    <source>
        <dbReference type="Proteomes" id="UP000326396"/>
    </source>
</evidence>
<dbReference type="OrthoDB" id="1662328at2759"/>
<accession>A0A5N6NJ37</accession>
<protein>
    <submittedName>
        <fullName evidence="1">Uncharacterized protein</fullName>
    </submittedName>
</protein>
<dbReference type="AlphaFoldDB" id="A0A5N6NJ37"/>